<feature type="transmembrane region" description="Helical" evidence="1">
    <location>
        <begin position="58"/>
        <end position="89"/>
    </location>
</feature>
<organism evidence="2">
    <name type="scientific">candidate division WWE3 bacterium</name>
    <dbReference type="NCBI Taxonomy" id="2053526"/>
    <lineage>
        <taxon>Bacteria</taxon>
        <taxon>Katanobacteria</taxon>
    </lineage>
</organism>
<accession>A0A7C1DP85</accession>
<comment type="caution">
    <text evidence="2">The sequence shown here is derived from an EMBL/GenBank/DDBJ whole genome shotgun (WGS) entry which is preliminary data.</text>
</comment>
<dbReference type="Pfam" id="PF16316">
    <property type="entry name" value="DUF4956"/>
    <property type="match status" value="1"/>
</dbReference>
<feature type="transmembrane region" description="Helical" evidence="1">
    <location>
        <begin position="123"/>
        <end position="139"/>
    </location>
</feature>
<feature type="transmembrane region" description="Helical" evidence="1">
    <location>
        <begin position="101"/>
        <end position="117"/>
    </location>
</feature>
<evidence type="ECO:0000256" key="1">
    <source>
        <dbReference type="SAM" id="Phobius"/>
    </source>
</evidence>
<dbReference type="EMBL" id="DSDM01000074">
    <property type="protein sequence ID" value="HDQ88748.1"/>
    <property type="molecule type" value="Genomic_DNA"/>
</dbReference>
<evidence type="ECO:0000313" key="2">
    <source>
        <dbReference type="EMBL" id="HDQ88748.1"/>
    </source>
</evidence>
<keyword evidence="1" id="KW-0472">Membrane</keyword>
<reference evidence="2" key="1">
    <citation type="journal article" date="2020" name="mSystems">
        <title>Genome- and Community-Level Interaction Insights into Carbon Utilization and Element Cycling Functions of Hydrothermarchaeota in Hydrothermal Sediment.</title>
        <authorList>
            <person name="Zhou Z."/>
            <person name="Liu Y."/>
            <person name="Xu W."/>
            <person name="Pan J."/>
            <person name="Luo Z.H."/>
            <person name="Li M."/>
        </authorList>
    </citation>
    <scope>NUCLEOTIDE SEQUENCE [LARGE SCALE GENOMIC DNA]</scope>
    <source>
        <strain evidence="2">SpSt-1219</strain>
    </source>
</reference>
<dbReference type="InterPro" id="IPR032531">
    <property type="entry name" value="DUF4956"/>
</dbReference>
<keyword evidence="1" id="KW-0812">Transmembrane</keyword>
<protein>
    <submittedName>
        <fullName evidence="2">DUF4956 domain-containing protein</fullName>
    </submittedName>
</protein>
<proteinExistence type="predicted"/>
<gene>
    <name evidence="2" type="ORF">ENN92_01210</name>
</gene>
<feature type="transmembrane region" description="Helical" evidence="1">
    <location>
        <begin position="21"/>
        <end position="42"/>
    </location>
</feature>
<dbReference type="Proteomes" id="UP000886066">
    <property type="component" value="Unassembled WGS sequence"/>
</dbReference>
<name>A0A7C1DP85_UNCKA</name>
<sequence>MLNQQIINAYLNTQFLPGTIWEFYTDLALTGILAFVLAQIYIKYGHSLSNRKAFSNNFIILGLTTMFIITIVKASLALSLGLVGALSIVRFRSAIKEPEELAYLFFVISIGLGIGAGQRYITLLAFAFISLILVAKGYFTKTYKEQNLFVTLASDSLQKVNLDQIVAQLKKSASMVILRRIDRSQEHTEAVLYVRFDNLAKLNSAEEALRSMDKDIKVSFISDKGIFN</sequence>
<keyword evidence="1" id="KW-1133">Transmembrane helix</keyword>
<dbReference type="AlphaFoldDB" id="A0A7C1DP85"/>